<dbReference type="Proteomes" id="UP000663852">
    <property type="component" value="Unassembled WGS sequence"/>
</dbReference>
<dbReference type="EMBL" id="CAJNOJ010000351">
    <property type="protein sequence ID" value="CAF1413081.1"/>
    <property type="molecule type" value="Genomic_DNA"/>
</dbReference>
<sequence length="81" mass="9394">MSNSRSGHDISTSESSKTTDVTKHHTLVEVELRHNRWKGVCETCEKYERIKPIWSLSFATKDDHSNSLDTFSLDFEKKLHT</sequence>
<feature type="compositionally biased region" description="Polar residues" evidence="1">
    <location>
        <begin position="1"/>
        <end position="19"/>
    </location>
</feature>
<dbReference type="AlphaFoldDB" id="A0A815LVX1"/>
<feature type="region of interest" description="Disordered" evidence="1">
    <location>
        <begin position="1"/>
        <end position="22"/>
    </location>
</feature>
<proteinExistence type="predicted"/>
<reference evidence="2" key="1">
    <citation type="submission" date="2021-02" db="EMBL/GenBank/DDBJ databases">
        <authorList>
            <person name="Nowell W R."/>
        </authorList>
    </citation>
    <scope>NUCLEOTIDE SEQUENCE</scope>
</reference>
<accession>A0A815LVX1</accession>
<organism evidence="2 3">
    <name type="scientific">Adineta ricciae</name>
    <name type="common">Rotifer</name>
    <dbReference type="NCBI Taxonomy" id="249248"/>
    <lineage>
        <taxon>Eukaryota</taxon>
        <taxon>Metazoa</taxon>
        <taxon>Spiralia</taxon>
        <taxon>Gnathifera</taxon>
        <taxon>Rotifera</taxon>
        <taxon>Eurotatoria</taxon>
        <taxon>Bdelloidea</taxon>
        <taxon>Adinetida</taxon>
        <taxon>Adinetidae</taxon>
        <taxon>Adineta</taxon>
    </lineage>
</organism>
<protein>
    <submittedName>
        <fullName evidence="2">Uncharacterized protein</fullName>
    </submittedName>
</protein>
<gene>
    <name evidence="2" type="ORF">EDS130_LOCUS36882</name>
</gene>
<evidence type="ECO:0000256" key="1">
    <source>
        <dbReference type="SAM" id="MobiDB-lite"/>
    </source>
</evidence>
<evidence type="ECO:0000313" key="3">
    <source>
        <dbReference type="Proteomes" id="UP000663852"/>
    </source>
</evidence>
<comment type="caution">
    <text evidence="2">The sequence shown here is derived from an EMBL/GenBank/DDBJ whole genome shotgun (WGS) entry which is preliminary data.</text>
</comment>
<evidence type="ECO:0000313" key="2">
    <source>
        <dbReference type="EMBL" id="CAF1413081.1"/>
    </source>
</evidence>
<name>A0A815LVX1_ADIRI</name>